<evidence type="ECO:0000256" key="3">
    <source>
        <dbReference type="ARBA" id="ARBA00022763"/>
    </source>
</evidence>
<dbReference type="Pfam" id="PF11799">
    <property type="entry name" value="IMS_C"/>
    <property type="match status" value="1"/>
</dbReference>
<dbReference type="AlphaFoldDB" id="A0AAJ5X2V0"/>
<dbReference type="EMBL" id="CP119326">
    <property type="protein sequence ID" value="WEK40097.1"/>
    <property type="molecule type" value="Genomic_DNA"/>
</dbReference>
<dbReference type="CDD" id="cd03468">
    <property type="entry name" value="PolY_like"/>
    <property type="match status" value="1"/>
</dbReference>
<reference evidence="8" key="1">
    <citation type="submission" date="2023-03" db="EMBL/GenBank/DDBJ databases">
        <title>Andean soil-derived lignocellulolytic bacterial consortium as a source of novel taxa and putative plastic-active enzymes.</title>
        <authorList>
            <person name="Diaz-Garcia L."/>
            <person name="Chuvochina M."/>
            <person name="Feuerriegel G."/>
            <person name="Bunk B."/>
            <person name="Sproer C."/>
            <person name="Streit W.R."/>
            <person name="Rodriguez L.M."/>
            <person name="Overmann J."/>
            <person name="Jimenez D.J."/>
        </authorList>
    </citation>
    <scope>NUCLEOTIDE SEQUENCE</scope>
    <source>
        <strain evidence="8">MAG 833</strain>
    </source>
</reference>
<dbReference type="InterPro" id="IPR017961">
    <property type="entry name" value="DNA_pol_Y-fam_little_finger"/>
</dbReference>
<evidence type="ECO:0000256" key="5">
    <source>
        <dbReference type="ARBA" id="ARBA00049244"/>
    </source>
</evidence>
<dbReference type="PANTHER" id="PTHR35369">
    <property type="entry name" value="BLR3025 PROTEIN-RELATED"/>
    <property type="match status" value="1"/>
</dbReference>
<dbReference type="Pfam" id="PF00817">
    <property type="entry name" value="IMS"/>
    <property type="match status" value="1"/>
</dbReference>
<accession>A0AAJ5X2V0</accession>
<comment type="subunit">
    <text evidence="1">Monomer.</text>
</comment>
<evidence type="ECO:0000259" key="7">
    <source>
        <dbReference type="Pfam" id="PF11799"/>
    </source>
</evidence>
<evidence type="ECO:0000256" key="4">
    <source>
        <dbReference type="ARBA" id="ARBA00025589"/>
    </source>
</evidence>
<keyword evidence="3" id="KW-0227">DNA damage</keyword>
<dbReference type="InterPro" id="IPR043502">
    <property type="entry name" value="DNA/RNA_pol_sf"/>
</dbReference>
<feature type="domain" description="DNA polymerase Y-family little finger" evidence="7">
    <location>
        <begin position="208"/>
        <end position="290"/>
    </location>
</feature>
<comment type="function">
    <text evidence="4">Poorly processive, error-prone DNA polymerase involved in untargeted mutagenesis. Copies undamaged DNA at stalled replication forks, which arise in vivo from mismatched or misaligned primer ends. These misaligned primers can be extended by PolIV. Exhibits no 3'-5' exonuclease (proofreading) activity. May be involved in translesional synthesis, in conjunction with the beta clamp from PolIII.</text>
</comment>
<evidence type="ECO:0000259" key="6">
    <source>
        <dbReference type="Pfam" id="PF00817"/>
    </source>
</evidence>
<dbReference type="Proteomes" id="UP001213664">
    <property type="component" value="Chromosome"/>
</dbReference>
<evidence type="ECO:0000313" key="8">
    <source>
        <dbReference type="EMBL" id="WEK40097.1"/>
    </source>
</evidence>
<name>A0AAJ5X2V0_9CAUL</name>
<evidence type="ECO:0000256" key="2">
    <source>
        <dbReference type="ARBA" id="ARBA00012417"/>
    </source>
</evidence>
<organism evidence="8 9">
    <name type="scientific">Candidatus Brevundimonas colombiensis</name>
    <dbReference type="NCBI Taxonomy" id="3121376"/>
    <lineage>
        <taxon>Bacteria</taxon>
        <taxon>Pseudomonadati</taxon>
        <taxon>Pseudomonadota</taxon>
        <taxon>Alphaproteobacteria</taxon>
        <taxon>Caulobacterales</taxon>
        <taxon>Caulobacteraceae</taxon>
        <taxon>Brevundimonas</taxon>
    </lineage>
</organism>
<dbReference type="GO" id="GO:0003684">
    <property type="term" value="F:damaged DNA binding"/>
    <property type="evidence" value="ECO:0007669"/>
    <property type="project" value="InterPro"/>
</dbReference>
<comment type="catalytic activity">
    <reaction evidence="5">
        <text>DNA(n) + a 2'-deoxyribonucleoside 5'-triphosphate = DNA(n+1) + diphosphate</text>
        <dbReference type="Rhea" id="RHEA:22508"/>
        <dbReference type="Rhea" id="RHEA-COMP:17339"/>
        <dbReference type="Rhea" id="RHEA-COMP:17340"/>
        <dbReference type="ChEBI" id="CHEBI:33019"/>
        <dbReference type="ChEBI" id="CHEBI:61560"/>
        <dbReference type="ChEBI" id="CHEBI:173112"/>
        <dbReference type="EC" id="2.7.7.7"/>
    </reaction>
</comment>
<dbReference type="InterPro" id="IPR050356">
    <property type="entry name" value="SulA_CellDiv_inhibitor"/>
</dbReference>
<evidence type="ECO:0000313" key="9">
    <source>
        <dbReference type="Proteomes" id="UP001213664"/>
    </source>
</evidence>
<sequence length="478" mass="52742">MVEKVGGALRLAAVDPAAARAGLKPGLTLADARARTPSLRTVVHRPEADAALLLQVMEDFGRFTPMIAEDAPHGLMLDVTGCAHLFGGETGLMRAAHERAKRIGLTVRSALASTPQAARALARFGSGGVFAAGEDRQTMRGLPVAALELPERDAQALQRAGLKRIADLDDRPRAPLAARFGADFPARLARVLGDEDIRITPHRPPPPISVDRVFFEPILTDADVERVLTDLLVDAVDRLDQAGQGGRAFEAGFYRVDGQVRRIVARSGRATRDADAVLRLFRERLAALSNPLDPGFGFDQMRLSVLETQALKPAQRGLDGDRPDGEDFSRLVDRLTARLGPEAVLRFEPLGSHIPERATRLVPAAMTEKPSSQDWPGQVPGDPPLRPLQMFDPPQPVETLAEVPDGSPLRFRWRRVLHEVALAEGPERIGGEWWRAPDQKTRDYYRVEDREGRRFWLFRQGLYGETDEPRWFVHGLFA</sequence>
<gene>
    <name evidence="8" type="ORF">P0Y50_00390</name>
</gene>
<dbReference type="PANTHER" id="PTHR35369:SF2">
    <property type="entry name" value="BLR3025 PROTEIN"/>
    <property type="match status" value="1"/>
</dbReference>
<dbReference type="GO" id="GO:0006281">
    <property type="term" value="P:DNA repair"/>
    <property type="evidence" value="ECO:0007669"/>
    <property type="project" value="InterPro"/>
</dbReference>
<proteinExistence type="predicted"/>
<evidence type="ECO:0000256" key="1">
    <source>
        <dbReference type="ARBA" id="ARBA00011245"/>
    </source>
</evidence>
<feature type="domain" description="UmuC" evidence="6">
    <location>
        <begin position="11"/>
        <end position="121"/>
    </location>
</feature>
<dbReference type="SUPFAM" id="SSF56672">
    <property type="entry name" value="DNA/RNA polymerases"/>
    <property type="match status" value="1"/>
</dbReference>
<dbReference type="EC" id="2.7.7.7" evidence="2"/>
<dbReference type="InterPro" id="IPR001126">
    <property type="entry name" value="UmuC"/>
</dbReference>
<protein>
    <recommendedName>
        <fullName evidence="2">DNA-directed DNA polymerase</fullName>
        <ecNumber evidence="2">2.7.7.7</ecNumber>
    </recommendedName>
</protein>